<keyword evidence="2" id="KW-0238">DNA-binding</keyword>
<dbReference type="PRINTS" id="PR00035">
    <property type="entry name" value="HTHGNTR"/>
</dbReference>
<dbReference type="PANTHER" id="PTHR43537:SF5">
    <property type="entry name" value="UXU OPERON TRANSCRIPTIONAL REGULATOR"/>
    <property type="match status" value="1"/>
</dbReference>
<dbReference type="AlphaFoldDB" id="W0AC75"/>
<dbReference type="eggNOG" id="COG1802">
    <property type="taxonomic scope" value="Bacteria"/>
</dbReference>
<dbReference type="SUPFAM" id="SSF46785">
    <property type="entry name" value="Winged helix' DNA-binding domain"/>
    <property type="match status" value="1"/>
</dbReference>
<dbReference type="InterPro" id="IPR008920">
    <property type="entry name" value="TF_FadR/GntR_C"/>
</dbReference>
<evidence type="ECO:0000313" key="6">
    <source>
        <dbReference type="Proteomes" id="UP000018851"/>
    </source>
</evidence>
<dbReference type="SMART" id="SM00895">
    <property type="entry name" value="FCD"/>
    <property type="match status" value="1"/>
</dbReference>
<dbReference type="SUPFAM" id="SSF48008">
    <property type="entry name" value="GntR ligand-binding domain-like"/>
    <property type="match status" value="1"/>
</dbReference>
<evidence type="ECO:0000259" key="4">
    <source>
        <dbReference type="PROSITE" id="PS50949"/>
    </source>
</evidence>
<dbReference type="InterPro" id="IPR011711">
    <property type="entry name" value="GntR_C"/>
</dbReference>
<dbReference type="CDD" id="cd07377">
    <property type="entry name" value="WHTH_GntR"/>
    <property type="match status" value="1"/>
</dbReference>
<dbReference type="SMART" id="SM00345">
    <property type="entry name" value="HTH_GNTR"/>
    <property type="match status" value="1"/>
</dbReference>
<feature type="domain" description="HTH gntR-type" evidence="4">
    <location>
        <begin position="7"/>
        <end position="73"/>
    </location>
</feature>
<protein>
    <recommendedName>
        <fullName evidence="4">HTH gntR-type domain-containing protein</fullName>
    </recommendedName>
</protein>
<sequence length="215" mass="23345">MAKRATERLSDKVAARLCDQIEAGAIAPGDRIIEVDIAERFGVSRTPVREALIRLAREGVLDPADRGYALPREDASARRERLAARRVLDIAIAREAAVAVRGGAGISAMEREIEKMAAAHQAGRAKSFATAHYRLRDEIRLLADNRLLARCAALVDDAFRLGREQLYRIAANREATLAAERLLIAAIGRGDADAAEHEVTAFLDRVGGSALRGRS</sequence>
<dbReference type="Gene3D" id="1.20.120.530">
    <property type="entry name" value="GntR ligand-binding domain-like"/>
    <property type="match status" value="1"/>
</dbReference>
<accession>W0AC75</accession>
<dbReference type="GO" id="GO:0003700">
    <property type="term" value="F:DNA-binding transcription factor activity"/>
    <property type="evidence" value="ECO:0007669"/>
    <property type="project" value="InterPro"/>
</dbReference>
<keyword evidence="3" id="KW-0804">Transcription</keyword>
<dbReference type="InterPro" id="IPR036388">
    <property type="entry name" value="WH-like_DNA-bd_sf"/>
</dbReference>
<dbReference type="EMBL" id="CP006644">
    <property type="protein sequence ID" value="AHE55484.1"/>
    <property type="molecule type" value="Genomic_DNA"/>
</dbReference>
<keyword evidence="1" id="KW-0805">Transcription regulation</keyword>
<evidence type="ECO:0000256" key="2">
    <source>
        <dbReference type="ARBA" id="ARBA00023125"/>
    </source>
</evidence>
<reference evidence="5 6" key="1">
    <citation type="submission" date="2013-07" db="EMBL/GenBank/DDBJ databases">
        <title>Completed genome of Sphingomonas sanxanigenens NX02.</title>
        <authorList>
            <person name="Ma T."/>
            <person name="Huang H."/>
            <person name="Wu M."/>
            <person name="Li X."/>
            <person name="Li G."/>
        </authorList>
    </citation>
    <scope>NUCLEOTIDE SEQUENCE [LARGE SCALE GENOMIC DNA]</scope>
    <source>
        <strain evidence="5 6">NX02</strain>
    </source>
</reference>
<dbReference type="STRING" id="1123269.NX02_19100"/>
<evidence type="ECO:0000313" key="5">
    <source>
        <dbReference type="EMBL" id="AHE55484.1"/>
    </source>
</evidence>
<gene>
    <name evidence="5" type="ORF">NX02_19100</name>
</gene>
<dbReference type="Pfam" id="PF07729">
    <property type="entry name" value="FCD"/>
    <property type="match status" value="1"/>
</dbReference>
<proteinExistence type="predicted"/>
<organism evidence="5 6">
    <name type="scientific">Sphingomonas sanxanigenens DSM 19645 = NX02</name>
    <dbReference type="NCBI Taxonomy" id="1123269"/>
    <lineage>
        <taxon>Bacteria</taxon>
        <taxon>Pseudomonadati</taxon>
        <taxon>Pseudomonadota</taxon>
        <taxon>Alphaproteobacteria</taxon>
        <taxon>Sphingomonadales</taxon>
        <taxon>Sphingomonadaceae</taxon>
        <taxon>Sphingomonas</taxon>
    </lineage>
</organism>
<dbReference type="PANTHER" id="PTHR43537">
    <property type="entry name" value="TRANSCRIPTIONAL REGULATOR, GNTR FAMILY"/>
    <property type="match status" value="1"/>
</dbReference>
<dbReference type="Proteomes" id="UP000018851">
    <property type="component" value="Chromosome"/>
</dbReference>
<dbReference type="Gene3D" id="1.10.10.10">
    <property type="entry name" value="Winged helix-like DNA-binding domain superfamily/Winged helix DNA-binding domain"/>
    <property type="match status" value="1"/>
</dbReference>
<evidence type="ECO:0000256" key="1">
    <source>
        <dbReference type="ARBA" id="ARBA00023015"/>
    </source>
</evidence>
<dbReference type="InterPro" id="IPR036390">
    <property type="entry name" value="WH_DNA-bd_sf"/>
</dbReference>
<dbReference type="PATRIC" id="fig|1123269.5.peg.3737"/>
<dbReference type="Pfam" id="PF00392">
    <property type="entry name" value="GntR"/>
    <property type="match status" value="1"/>
</dbReference>
<name>W0AC75_9SPHN</name>
<dbReference type="HOGENOM" id="CLU_017584_5_5_5"/>
<dbReference type="GO" id="GO:0003677">
    <property type="term" value="F:DNA binding"/>
    <property type="evidence" value="ECO:0007669"/>
    <property type="project" value="UniProtKB-KW"/>
</dbReference>
<dbReference type="PROSITE" id="PS50949">
    <property type="entry name" value="HTH_GNTR"/>
    <property type="match status" value="1"/>
</dbReference>
<dbReference type="KEGG" id="ssan:NX02_19100"/>
<evidence type="ECO:0000256" key="3">
    <source>
        <dbReference type="ARBA" id="ARBA00023163"/>
    </source>
</evidence>
<dbReference type="InterPro" id="IPR000524">
    <property type="entry name" value="Tscrpt_reg_HTH_GntR"/>
</dbReference>
<keyword evidence="6" id="KW-1185">Reference proteome</keyword>